<keyword evidence="1" id="KW-0472">Membrane</keyword>
<keyword evidence="1" id="KW-1133">Transmembrane helix</keyword>
<gene>
    <name evidence="2" type="ORF">KDY119_02729</name>
</gene>
<dbReference type="EMBL" id="CP045529">
    <property type="protein sequence ID" value="QFU99203.1"/>
    <property type="molecule type" value="Genomic_DNA"/>
</dbReference>
<evidence type="ECO:0000313" key="2">
    <source>
        <dbReference type="EMBL" id="QFU99203.1"/>
    </source>
</evidence>
<dbReference type="PANTHER" id="PTHR37305:SF1">
    <property type="entry name" value="MEMBRANE PROTEIN"/>
    <property type="match status" value="1"/>
</dbReference>
<protein>
    <recommendedName>
        <fullName evidence="4">ABC transporter permease</fullName>
    </recommendedName>
</protein>
<keyword evidence="1" id="KW-0812">Transmembrane</keyword>
<accession>A0A5P9QCL8</accession>
<keyword evidence="3" id="KW-1185">Reference proteome</keyword>
<organism evidence="2 3">
    <name type="scientific">Luteimicrobium xylanilyticum</name>
    <dbReference type="NCBI Taxonomy" id="1133546"/>
    <lineage>
        <taxon>Bacteria</taxon>
        <taxon>Bacillati</taxon>
        <taxon>Actinomycetota</taxon>
        <taxon>Actinomycetes</taxon>
        <taxon>Micrococcales</taxon>
        <taxon>Luteimicrobium</taxon>
    </lineage>
</organism>
<evidence type="ECO:0008006" key="4">
    <source>
        <dbReference type="Google" id="ProtNLM"/>
    </source>
</evidence>
<feature type="transmembrane region" description="Helical" evidence="1">
    <location>
        <begin position="250"/>
        <end position="271"/>
    </location>
</feature>
<feature type="transmembrane region" description="Helical" evidence="1">
    <location>
        <begin position="200"/>
        <end position="220"/>
    </location>
</feature>
<dbReference type="KEGG" id="lxl:KDY119_02729"/>
<dbReference type="Proteomes" id="UP000326702">
    <property type="component" value="Chromosome"/>
</dbReference>
<feature type="transmembrane region" description="Helical" evidence="1">
    <location>
        <begin position="125"/>
        <end position="152"/>
    </location>
</feature>
<dbReference type="AlphaFoldDB" id="A0A5P9QCL8"/>
<feature type="transmembrane region" description="Helical" evidence="1">
    <location>
        <begin position="83"/>
        <end position="104"/>
    </location>
</feature>
<feature type="transmembrane region" description="Helical" evidence="1">
    <location>
        <begin position="172"/>
        <end position="193"/>
    </location>
</feature>
<name>A0A5P9QCL8_9MICO</name>
<dbReference type="RefSeq" id="WP_036946919.1">
    <property type="nucleotide sequence ID" value="NZ_BAABIH010000008.1"/>
</dbReference>
<reference evidence="2 3" key="1">
    <citation type="submission" date="2019-10" db="EMBL/GenBank/DDBJ databases">
        <title>Genome sequence of Luteimicrobium xylanilyticum HY-24.</title>
        <authorList>
            <person name="Kim D.Y."/>
            <person name="Park H.-Y."/>
        </authorList>
    </citation>
    <scope>NUCLEOTIDE SEQUENCE [LARGE SCALE GENOMIC DNA]</scope>
    <source>
        <strain evidence="2 3">HY-24</strain>
    </source>
</reference>
<evidence type="ECO:0000313" key="3">
    <source>
        <dbReference type="Proteomes" id="UP000326702"/>
    </source>
</evidence>
<dbReference type="PANTHER" id="PTHR37305">
    <property type="entry name" value="INTEGRAL MEMBRANE PROTEIN-RELATED"/>
    <property type="match status" value="1"/>
</dbReference>
<sequence length="276" mass="28451">MSAAATLPAPSAEGVVPASKYHLTFGRVLRSEFVKFRTLRSTVWTLAITIVVLVGLATLFAAIFRANLDNIGSTGAEAATTPIVTGVGFGQLVLAVLGALTITGEYSTGMIRSTFSAVPTRTPALVAKAVVVVVSALVVTAIATAITVAVITPILSGSPIALDLSDPDVLRVVVGTPLYLAGIALLALALGILIRNSAGAIFGVIGLVLVINPILSGIPVKWVNDWAQYLPSAAGQQLLTVHPTNDPAPWPGLLVLFAWGVVLFGIGVFLAKKRDA</sequence>
<dbReference type="OrthoDB" id="3297477at2"/>
<proteinExistence type="predicted"/>
<feature type="transmembrane region" description="Helical" evidence="1">
    <location>
        <begin position="43"/>
        <end position="63"/>
    </location>
</feature>
<evidence type="ECO:0000256" key="1">
    <source>
        <dbReference type="SAM" id="Phobius"/>
    </source>
</evidence>